<dbReference type="Proteomes" id="UP000008311">
    <property type="component" value="Unassembled WGS sequence"/>
</dbReference>
<evidence type="ECO:0000313" key="9">
    <source>
        <dbReference type="Proteomes" id="UP000008311"/>
    </source>
</evidence>
<evidence type="ECO:0000313" key="8">
    <source>
        <dbReference type="EMBL" id="EEF45129.1"/>
    </source>
</evidence>
<evidence type="ECO:0000259" key="7">
    <source>
        <dbReference type="Pfam" id="PF23121"/>
    </source>
</evidence>
<proteinExistence type="predicted"/>
<keyword evidence="1" id="KW-0479">Metal-binding</keyword>
<dbReference type="STRING" id="3988.B9RU10"/>
<evidence type="ECO:0000256" key="4">
    <source>
        <dbReference type="ARBA" id="ARBA00023015"/>
    </source>
</evidence>
<dbReference type="EMBL" id="EQ973815">
    <property type="protein sequence ID" value="EEF45129.1"/>
    <property type="molecule type" value="Genomic_DNA"/>
</dbReference>
<dbReference type="GO" id="GO:0008270">
    <property type="term" value="F:zinc ion binding"/>
    <property type="evidence" value="ECO:0007669"/>
    <property type="project" value="UniProtKB-KW"/>
</dbReference>
<keyword evidence="5" id="KW-0804">Transcription</keyword>
<keyword evidence="4" id="KW-0805">Transcription regulation</keyword>
<keyword evidence="3" id="KW-0862">Zinc</keyword>
<evidence type="ECO:0000256" key="3">
    <source>
        <dbReference type="ARBA" id="ARBA00022833"/>
    </source>
</evidence>
<dbReference type="eggNOG" id="ENOG502RXM7">
    <property type="taxonomic scope" value="Eukaryota"/>
</dbReference>
<dbReference type="InterPro" id="IPR056280">
    <property type="entry name" value="AIPP2-like_SPOC"/>
</dbReference>
<keyword evidence="9" id="KW-1185">Reference proteome</keyword>
<gene>
    <name evidence="8" type="ORF">RCOM_1460060</name>
</gene>
<dbReference type="InterPro" id="IPR013083">
    <property type="entry name" value="Znf_RING/FYVE/PHD"/>
</dbReference>
<evidence type="ECO:0000256" key="1">
    <source>
        <dbReference type="ARBA" id="ARBA00022723"/>
    </source>
</evidence>
<organism evidence="8 9">
    <name type="scientific">Ricinus communis</name>
    <name type="common">Castor bean</name>
    <dbReference type="NCBI Taxonomy" id="3988"/>
    <lineage>
        <taxon>Eukaryota</taxon>
        <taxon>Viridiplantae</taxon>
        <taxon>Streptophyta</taxon>
        <taxon>Embryophyta</taxon>
        <taxon>Tracheophyta</taxon>
        <taxon>Spermatophyta</taxon>
        <taxon>Magnoliopsida</taxon>
        <taxon>eudicotyledons</taxon>
        <taxon>Gunneridae</taxon>
        <taxon>Pentapetalae</taxon>
        <taxon>rosids</taxon>
        <taxon>fabids</taxon>
        <taxon>Malpighiales</taxon>
        <taxon>Euphorbiaceae</taxon>
        <taxon>Acalyphoideae</taxon>
        <taxon>Acalypheae</taxon>
        <taxon>Ricinus</taxon>
    </lineage>
</organism>
<evidence type="ECO:0000256" key="6">
    <source>
        <dbReference type="SAM" id="MobiDB-lite"/>
    </source>
</evidence>
<dbReference type="Pfam" id="PF23121">
    <property type="entry name" value="SPOC_AIPP2"/>
    <property type="match status" value="1"/>
</dbReference>
<dbReference type="SUPFAM" id="SSF57903">
    <property type="entry name" value="FYVE/PHD zinc finger"/>
    <property type="match status" value="1"/>
</dbReference>
<dbReference type="InterPro" id="IPR049914">
    <property type="entry name" value="PHD1-3/5-6"/>
</dbReference>
<evidence type="ECO:0000256" key="5">
    <source>
        <dbReference type="ARBA" id="ARBA00023163"/>
    </source>
</evidence>
<feature type="compositionally biased region" description="Polar residues" evidence="6">
    <location>
        <begin position="84"/>
        <end position="96"/>
    </location>
</feature>
<feature type="region of interest" description="Disordered" evidence="6">
    <location>
        <begin position="84"/>
        <end position="115"/>
    </location>
</feature>
<dbReference type="PANTHER" id="PTHR33304">
    <property type="match status" value="1"/>
</dbReference>
<dbReference type="AlphaFoldDB" id="B9RU10"/>
<accession>B9RU10</accession>
<sequence length="250" mass="28192">MGVCQKCGDKGDMKCLVYCVKCQVSSEHSYCLETLPGEGDKMMTWTCAECSLRDAKPRPIPSIKSARISQAVKTRMNRIKMRKNTSFPRVNSQANRNADRLANAKQPTDGNSDEEFEPIKRFEVDPWHLDPSVGAHSLNISHMSYPEDNNYVHAQPISDPIWRGCLSIQNNKNPTAIGILAHLSSKACIEVGDAAKQLPMHLNAAIFSRSDAWPQKFEIESPTDESIGLYFFPESERLPLLRSYYRIMLL</sequence>
<dbReference type="InParanoid" id="B9RU10"/>
<evidence type="ECO:0000256" key="2">
    <source>
        <dbReference type="ARBA" id="ARBA00022771"/>
    </source>
</evidence>
<reference evidence="9" key="1">
    <citation type="journal article" date="2010" name="Nat. Biotechnol.">
        <title>Draft genome sequence of the oilseed species Ricinus communis.</title>
        <authorList>
            <person name="Chan A.P."/>
            <person name="Crabtree J."/>
            <person name="Zhao Q."/>
            <person name="Lorenzi H."/>
            <person name="Orvis J."/>
            <person name="Puiu D."/>
            <person name="Melake-Berhan A."/>
            <person name="Jones K.M."/>
            <person name="Redman J."/>
            <person name="Chen G."/>
            <person name="Cahoon E.B."/>
            <person name="Gedil M."/>
            <person name="Stanke M."/>
            <person name="Haas B.J."/>
            <person name="Wortman J.R."/>
            <person name="Fraser-Liggett C.M."/>
            <person name="Ravel J."/>
            <person name="Rabinowicz P.D."/>
        </authorList>
    </citation>
    <scope>NUCLEOTIDE SEQUENCE [LARGE SCALE GENOMIC DNA]</scope>
    <source>
        <strain evidence="9">cv. Hale</strain>
    </source>
</reference>
<name>B9RU10_RICCO</name>
<protein>
    <recommendedName>
        <fullName evidence="7">AIPP2-like SPOC-like domain-containing protein</fullName>
    </recommendedName>
</protein>
<dbReference type="InterPro" id="IPR011011">
    <property type="entry name" value="Znf_FYVE_PHD"/>
</dbReference>
<dbReference type="GO" id="GO:0140566">
    <property type="term" value="F:histone reader activity"/>
    <property type="evidence" value="ECO:0007669"/>
    <property type="project" value="InterPro"/>
</dbReference>
<dbReference type="GO" id="GO:0034244">
    <property type="term" value="P:negative regulation of transcription elongation by RNA polymerase II"/>
    <property type="evidence" value="ECO:0007669"/>
    <property type="project" value="InterPro"/>
</dbReference>
<dbReference type="PANTHER" id="PTHR33304:SF49">
    <property type="entry name" value="OS12G0161500 PROTEIN"/>
    <property type="match status" value="1"/>
</dbReference>
<keyword evidence="2" id="KW-0863">Zinc-finger</keyword>
<feature type="domain" description="AIPP2-like SPOC-like" evidence="7">
    <location>
        <begin position="162"/>
        <end position="237"/>
    </location>
</feature>
<dbReference type="Gene3D" id="3.30.40.10">
    <property type="entry name" value="Zinc/RING finger domain, C3HC4 (zinc finger)"/>
    <property type="match status" value="1"/>
</dbReference>